<dbReference type="EMBL" id="MCFJ01000025">
    <property type="protein sequence ID" value="ORY55880.1"/>
    <property type="molecule type" value="Genomic_DNA"/>
</dbReference>
<name>A0A1Y2D9C9_9PEZI</name>
<sequence length="160" mass="17834">MKNSSAVRMYESIEVPEEIKGQGILEYIKDFAMAGGMPTRQASTGLRCTGQMDILLMISSRIHAKSGLMNGVGSIEKRARFPIEVTKAVVEVIGSERRAIWPRPFSDSQEMLYRRGDVLQFGCVFKPPKQFSLAASLHLIEARISGNIDTIKARHLVRPI</sequence>
<protein>
    <submittedName>
        <fullName evidence="1">Uncharacterized protein</fullName>
    </submittedName>
</protein>
<proteinExistence type="predicted"/>
<dbReference type="Proteomes" id="UP000193689">
    <property type="component" value="Unassembled WGS sequence"/>
</dbReference>
<dbReference type="SUPFAM" id="SSF51395">
    <property type="entry name" value="FMN-linked oxidoreductases"/>
    <property type="match status" value="1"/>
</dbReference>
<gene>
    <name evidence="1" type="ORF">BCR38DRAFT_414736</name>
</gene>
<evidence type="ECO:0000313" key="1">
    <source>
        <dbReference type="EMBL" id="ORY55880.1"/>
    </source>
</evidence>
<dbReference type="GeneID" id="63775176"/>
<reference evidence="1 2" key="1">
    <citation type="submission" date="2016-07" db="EMBL/GenBank/DDBJ databases">
        <title>Pervasive Adenine N6-methylation of Active Genes in Fungi.</title>
        <authorList>
            <consortium name="DOE Joint Genome Institute"/>
            <person name="Mondo S.J."/>
            <person name="Dannebaum R.O."/>
            <person name="Kuo R.C."/>
            <person name="Labutti K."/>
            <person name="Haridas S."/>
            <person name="Kuo A."/>
            <person name="Salamov A."/>
            <person name="Ahrendt S.R."/>
            <person name="Lipzen A."/>
            <person name="Sullivan W."/>
            <person name="Andreopoulos W.B."/>
            <person name="Clum A."/>
            <person name="Lindquist E."/>
            <person name="Daum C."/>
            <person name="Ramamoorthy G.K."/>
            <person name="Gryganskyi A."/>
            <person name="Culley D."/>
            <person name="Magnuson J.K."/>
            <person name="James T.Y."/>
            <person name="O'Malley M.A."/>
            <person name="Stajich J.E."/>
            <person name="Spatafora J.W."/>
            <person name="Visel A."/>
            <person name="Grigoriev I.V."/>
        </authorList>
    </citation>
    <scope>NUCLEOTIDE SEQUENCE [LARGE SCALE GENOMIC DNA]</scope>
    <source>
        <strain evidence="1 2">CBS 129021</strain>
    </source>
</reference>
<evidence type="ECO:0000313" key="2">
    <source>
        <dbReference type="Proteomes" id="UP000193689"/>
    </source>
</evidence>
<dbReference type="InterPro" id="IPR013785">
    <property type="entry name" value="Aldolase_TIM"/>
</dbReference>
<keyword evidence="2" id="KW-1185">Reference proteome</keyword>
<accession>A0A1Y2D9C9</accession>
<dbReference type="Gene3D" id="3.20.20.70">
    <property type="entry name" value="Aldolase class I"/>
    <property type="match status" value="1"/>
</dbReference>
<comment type="caution">
    <text evidence="1">The sequence shown here is derived from an EMBL/GenBank/DDBJ whole genome shotgun (WGS) entry which is preliminary data.</text>
</comment>
<dbReference type="AlphaFoldDB" id="A0A1Y2D9C9"/>
<organism evidence="1 2">
    <name type="scientific">Pseudomassariella vexata</name>
    <dbReference type="NCBI Taxonomy" id="1141098"/>
    <lineage>
        <taxon>Eukaryota</taxon>
        <taxon>Fungi</taxon>
        <taxon>Dikarya</taxon>
        <taxon>Ascomycota</taxon>
        <taxon>Pezizomycotina</taxon>
        <taxon>Sordariomycetes</taxon>
        <taxon>Xylariomycetidae</taxon>
        <taxon>Amphisphaeriales</taxon>
        <taxon>Pseudomassariaceae</taxon>
        <taxon>Pseudomassariella</taxon>
    </lineage>
</organism>
<dbReference type="RefSeq" id="XP_040709832.1">
    <property type="nucleotide sequence ID" value="XM_040858964.1"/>
</dbReference>
<dbReference type="STRING" id="1141098.A0A1Y2D9C9"/>
<dbReference type="InParanoid" id="A0A1Y2D9C9"/>